<feature type="signal peptide" evidence="2">
    <location>
        <begin position="1"/>
        <end position="23"/>
    </location>
</feature>
<dbReference type="AlphaFoldDB" id="A0A8A4K8Q8"/>
<dbReference type="GeneID" id="57266904"/>
<evidence type="ECO:0000256" key="1">
    <source>
        <dbReference type="SAM" id="MobiDB-lite"/>
    </source>
</evidence>
<organism evidence="3 4">
    <name type="scientific">Pantoea ananas</name>
    <name type="common">Erwinia uredovora</name>
    <dbReference type="NCBI Taxonomy" id="553"/>
    <lineage>
        <taxon>Bacteria</taxon>
        <taxon>Pseudomonadati</taxon>
        <taxon>Pseudomonadota</taxon>
        <taxon>Gammaproteobacteria</taxon>
        <taxon>Enterobacterales</taxon>
        <taxon>Erwiniaceae</taxon>
        <taxon>Pantoea</taxon>
    </lineage>
</organism>
<keyword evidence="2" id="KW-0732">Signal</keyword>
<protein>
    <submittedName>
        <fullName evidence="3">Uncharacterized protein</fullName>
    </submittedName>
</protein>
<feature type="compositionally biased region" description="Polar residues" evidence="1">
    <location>
        <begin position="53"/>
        <end position="64"/>
    </location>
</feature>
<name>A0A8A4K8Q8_PANAN</name>
<accession>A0A8A4K8Q8</accession>
<feature type="chain" id="PRO_5043893571" evidence="2">
    <location>
        <begin position="24"/>
        <end position="64"/>
    </location>
</feature>
<reference evidence="3" key="1">
    <citation type="submission" date="2020-07" db="EMBL/GenBank/DDBJ databases">
        <title>Genome Sequences for Panteoa spp. that cause Center Rot in Onions.</title>
        <authorList>
            <person name="Asselin J.A."/>
            <person name="Helmann T."/>
            <person name="Beer S."/>
            <person name="Stodghill P."/>
        </authorList>
    </citation>
    <scope>NUCLEOTIDE SEQUENCE</scope>
    <source>
        <strain evidence="3">OC5a</strain>
    </source>
</reference>
<evidence type="ECO:0000256" key="2">
    <source>
        <dbReference type="SAM" id="SignalP"/>
    </source>
</evidence>
<evidence type="ECO:0000313" key="4">
    <source>
        <dbReference type="Proteomes" id="UP000663901"/>
    </source>
</evidence>
<proteinExistence type="predicted"/>
<evidence type="ECO:0000313" key="3">
    <source>
        <dbReference type="EMBL" id="QTC47029.1"/>
    </source>
</evidence>
<gene>
    <name evidence="3" type="ORF">H0Z12_05465</name>
</gene>
<dbReference type="RefSeq" id="WP_015699569.1">
    <property type="nucleotide sequence ID" value="NZ_AP019753.1"/>
</dbReference>
<dbReference type="EMBL" id="CP059084">
    <property type="protein sequence ID" value="QTC47029.1"/>
    <property type="molecule type" value="Genomic_DNA"/>
</dbReference>
<sequence>MIKISQISAMLLAIALCAAPTLAAAQLTDPANVPTGLHPGSQGTHSEILGDSSLPQGSGQNPAR</sequence>
<feature type="region of interest" description="Disordered" evidence="1">
    <location>
        <begin position="30"/>
        <end position="64"/>
    </location>
</feature>
<dbReference type="Proteomes" id="UP000663901">
    <property type="component" value="Chromosome"/>
</dbReference>